<keyword evidence="13" id="KW-1185">Reference proteome</keyword>
<evidence type="ECO:0000256" key="4">
    <source>
        <dbReference type="ARBA" id="ARBA00022771"/>
    </source>
</evidence>
<keyword evidence="8" id="KW-0539">Nucleus</keyword>
<dbReference type="AlphaFoldDB" id="A0A6H5H1W2"/>
<dbReference type="Proteomes" id="UP000479000">
    <property type="component" value="Unassembled WGS sequence"/>
</dbReference>
<protein>
    <recommendedName>
        <fullName evidence="11">C2H2-type domain-containing protein</fullName>
    </recommendedName>
</protein>
<evidence type="ECO:0000256" key="6">
    <source>
        <dbReference type="ARBA" id="ARBA00023015"/>
    </source>
</evidence>
<feature type="compositionally biased region" description="Low complexity" evidence="10">
    <location>
        <begin position="89"/>
        <end position="98"/>
    </location>
</feature>
<feature type="domain" description="C2H2-type" evidence="11">
    <location>
        <begin position="151"/>
        <end position="177"/>
    </location>
</feature>
<gene>
    <name evidence="12" type="ORF">NTEN_LOCUS12876</name>
</gene>
<dbReference type="PROSITE" id="PS50157">
    <property type="entry name" value="ZINC_FINGER_C2H2_2"/>
    <property type="match status" value="1"/>
</dbReference>
<accession>A0A6H5H1W2</accession>
<sequence>MGKTAICHSPGRHSPACSGWRPTGGPGPPWAPGPGDFAPPAPPSGRPWLGNKRTTVQVSWKHSKSAAQLSQNHSPLDLSMSLLSRAFIGSPSGSSSPGNDTDERKSVSGDSTASTAEVESLVIHSRQRGPQDSLRHSSPKARAPRSERTLLPCEVCGKAFDRPSLLKRHMRTHTGDE</sequence>
<keyword evidence="7" id="KW-0804">Transcription</keyword>
<feature type="region of interest" description="Disordered" evidence="10">
    <location>
        <begin position="1"/>
        <end position="74"/>
    </location>
</feature>
<keyword evidence="3" id="KW-0677">Repeat</keyword>
<organism evidence="12 13">
    <name type="scientific">Nesidiocoris tenuis</name>
    <dbReference type="NCBI Taxonomy" id="355587"/>
    <lineage>
        <taxon>Eukaryota</taxon>
        <taxon>Metazoa</taxon>
        <taxon>Ecdysozoa</taxon>
        <taxon>Arthropoda</taxon>
        <taxon>Hexapoda</taxon>
        <taxon>Insecta</taxon>
        <taxon>Pterygota</taxon>
        <taxon>Neoptera</taxon>
        <taxon>Paraneoptera</taxon>
        <taxon>Hemiptera</taxon>
        <taxon>Heteroptera</taxon>
        <taxon>Panheteroptera</taxon>
        <taxon>Cimicomorpha</taxon>
        <taxon>Miridae</taxon>
        <taxon>Dicyphina</taxon>
        <taxon>Nesidiocoris</taxon>
    </lineage>
</organism>
<evidence type="ECO:0000256" key="2">
    <source>
        <dbReference type="ARBA" id="ARBA00022723"/>
    </source>
</evidence>
<feature type="compositionally biased region" description="Pro residues" evidence="10">
    <location>
        <begin position="25"/>
        <end position="45"/>
    </location>
</feature>
<feature type="region of interest" description="Disordered" evidence="10">
    <location>
        <begin position="87"/>
        <end position="149"/>
    </location>
</feature>
<feature type="compositionally biased region" description="Polar residues" evidence="10">
    <location>
        <begin position="52"/>
        <end position="74"/>
    </location>
</feature>
<dbReference type="InterPro" id="IPR036236">
    <property type="entry name" value="Znf_C2H2_sf"/>
</dbReference>
<feature type="compositionally biased region" description="Polar residues" evidence="10">
    <location>
        <begin position="108"/>
        <end position="117"/>
    </location>
</feature>
<evidence type="ECO:0000313" key="12">
    <source>
        <dbReference type="EMBL" id="CAB0007604.1"/>
    </source>
</evidence>
<proteinExistence type="inferred from homology"/>
<dbReference type="FunFam" id="3.30.160.60:FF:000761">
    <property type="entry name" value="Zinc finger protein 449"/>
    <property type="match status" value="1"/>
</dbReference>
<evidence type="ECO:0000256" key="8">
    <source>
        <dbReference type="ARBA" id="ARBA00023242"/>
    </source>
</evidence>
<comment type="similarity">
    <text evidence="1">Belongs to the krueppel C2H2-type zinc-finger protein family.</text>
</comment>
<dbReference type="EMBL" id="CADCXU010019152">
    <property type="protein sequence ID" value="CAB0007604.1"/>
    <property type="molecule type" value="Genomic_DNA"/>
</dbReference>
<dbReference type="Pfam" id="PF00096">
    <property type="entry name" value="zf-C2H2"/>
    <property type="match status" value="1"/>
</dbReference>
<reference evidence="12 13" key="1">
    <citation type="submission" date="2020-02" db="EMBL/GenBank/DDBJ databases">
        <authorList>
            <person name="Ferguson B K."/>
        </authorList>
    </citation>
    <scope>NUCLEOTIDE SEQUENCE [LARGE SCALE GENOMIC DNA]</scope>
</reference>
<evidence type="ECO:0000256" key="5">
    <source>
        <dbReference type="ARBA" id="ARBA00022833"/>
    </source>
</evidence>
<name>A0A6H5H1W2_9HEMI</name>
<evidence type="ECO:0000313" key="13">
    <source>
        <dbReference type="Proteomes" id="UP000479000"/>
    </source>
</evidence>
<dbReference type="Gene3D" id="3.30.160.60">
    <property type="entry name" value="Classic Zinc Finger"/>
    <property type="match status" value="1"/>
</dbReference>
<dbReference type="OrthoDB" id="3437960at2759"/>
<dbReference type="GO" id="GO:0008270">
    <property type="term" value="F:zinc ion binding"/>
    <property type="evidence" value="ECO:0007669"/>
    <property type="project" value="UniProtKB-KW"/>
</dbReference>
<dbReference type="SMART" id="SM00355">
    <property type="entry name" value="ZnF_C2H2"/>
    <property type="match status" value="1"/>
</dbReference>
<dbReference type="InterPro" id="IPR013087">
    <property type="entry name" value="Znf_C2H2_type"/>
</dbReference>
<evidence type="ECO:0000256" key="1">
    <source>
        <dbReference type="ARBA" id="ARBA00006991"/>
    </source>
</evidence>
<evidence type="ECO:0000259" key="11">
    <source>
        <dbReference type="PROSITE" id="PS50157"/>
    </source>
</evidence>
<dbReference type="SUPFAM" id="SSF57667">
    <property type="entry name" value="beta-beta-alpha zinc fingers"/>
    <property type="match status" value="1"/>
</dbReference>
<keyword evidence="5" id="KW-0862">Zinc</keyword>
<evidence type="ECO:0000256" key="7">
    <source>
        <dbReference type="ARBA" id="ARBA00023163"/>
    </source>
</evidence>
<evidence type="ECO:0000256" key="3">
    <source>
        <dbReference type="ARBA" id="ARBA00022737"/>
    </source>
</evidence>
<keyword evidence="4 9" id="KW-0863">Zinc-finger</keyword>
<keyword evidence="2" id="KW-0479">Metal-binding</keyword>
<dbReference type="PROSITE" id="PS00028">
    <property type="entry name" value="ZINC_FINGER_C2H2_1"/>
    <property type="match status" value="1"/>
</dbReference>
<evidence type="ECO:0000256" key="9">
    <source>
        <dbReference type="PROSITE-ProRule" id="PRU00042"/>
    </source>
</evidence>
<evidence type="ECO:0000256" key="10">
    <source>
        <dbReference type="SAM" id="MobiDB-lite"/>
    </source>
</evidence>
<keyword evidence="6" id="KW-0805">Transcription regulation</keyword>